<evidence type="ECO:0000313" key="2">
    <source>
        <dbReference type="Proteomes" id="UP000887159"/>
    </source>
</evidence>
<organism evidence="1 2">
    <name type="scientific">Trichonephila clavipes</name>
    <name type="common">Golden silk orbweaver</name>
    <name type="synonym">Nephila clavipes</name>
    <dbReference type="NCBI Taxonomy" id="2585209"/>
    <lineage>
        <taxon>Eukaryota</taxon>
        <taxon>Metazoa</taxon>
        <taxon>Ecdysozoa</taxon>
        <taxon>Arthropoda</taxon>
        <taxon>Chelicerata</taxon>
        <taxon>Arachnida</taxon>
        <taxon>Araneae</taxon>
        <taxon>Araneomorphae</taxon>
        <taxon>Entelegynae</taxon>
        <taxon>Araneoidea</taxon>
        <taxon>Nephilidae</taxon>
        <taxon>Trichonephila</taxon>
    </lineage>
</organism>
<comment type="caution">
    <text evidence="1">The sequence shown here is derived from an EMBL/GenBank/DDBJ whole genome shotgun (WGS) entry which is preliminary data.</text>
</comment>
<name>A0A8X6T3X7_TRICX</name>
<protein>
    <submittedName>
        <fullName evidence="1">Uncharacterized protein</fullName>
    </submittedName>
</protein>
<accession>A0A8X6T3X7</accession>
<keyword evidence="2" id="KW-1185">Reference proteome</keyword>
<sequence length="78" mass="9041">MLYAGFHGKHSFRQGHDWWSLSHDRDQRVMSSNPNVTKDGPYTLILSRLIGMMWGAAVSQWSRYRVMVGMSGVRAQYH</sequence>
<reference evidence="1" key="1">
    <citation type="submission" date="2020-08" db="EMBL/GenBank/DDBJ databases">
        <title>Multicomponent nature underlies the extraordinary mechanical properties of spider dragline silk.</title>
        <authorList>
            <person name="Kono N."/>
            <person name="Nakamura H."/>
            <person name="Mori M."/>
            <person name="Yoshida Y."/>
            <person name="Ohtoshi R."/>
            <person name="Malay A.D."/>
            <person name="Moran D.A.P."/>
            <person name="Tomita M."/>
            <person name="Numata K."/>
            <person name="Arakawa K."/>
        </authorList>
    </citation>
    <scope>NUCLEOTIDE SEQUENCE</scope>
</reference>
<evidence type="ECO:0000313" key="1">
    <source>
        <dbReference type="EMBL" id="GFY19611.1"/>
    </source>
</evidence>
<dbReference type="Proteomes" id="UP000887159">
    <property type="component" value="Unassembled WGS sequence"/>
</dbReference>
<dbReference type="EMBL" id="BMAU01021353">
    <property type="protein sequence ID" value="GFY19611.1"/>
    <property type="molecule type" value="Genomic_DNA"/>
</dbReference>
<gene>
    <name evidence="1" type="ORF">TNCV_4647831</name>
</gene>
<proteinExistence type="predicted"/>
<dbReference type="AlphaFoldDB" id="A0A8X6T3X7"/>